<keyword evidence="7" id="KW-1185">Reference proteome</keyword>
<dbReference type="Gene3D" id="2.40.50.1020">
    <property type="entry name" value="LytTr DNA-binding domain"/>
    <property type="match status" value="1"/>
</dbReference>
<evidence type="ECO:0000313" key="7">
    <source>
        <dbReference type="Proteomes" id="UP000268033"/>
    </source>
</evidence>
<dbReference type="PROSITE" id="PS50930">
    <property type="entry name" value="HTH_LYTTR"/>
    <property type="match status" value="1"/>
</dbReference>
<dbReference type="GO" id="GO:0032993">
    <property type="term" value="C:protein-DNA complex"/>
    <property type="evidence" value="ECO:0007669"/>
    <property type="project" value="TreeGrafter"/>
</dbReference>
<dbReference type="SUPFAM" id="SSF52172">
    <property type="entry name" value="CheY-like"/>
    <property type="match status" value="1"/>
</dbReference>
<dbReference type="PANTHER" id="PTHR48111">
    <property type="entry name" value="REGULATOR OF RPOS"/>
    <property type="match status" value="1"/>
</dbReference>
<dbReference type="InterPro" id="IPR001789">
    <property type="entry name" value="Sig_transdc_resp-reg_receiver"/>
</dbReference>
<protein>
    <submittedName>
        <fullName evidence="6">LytTR family two component transcriptional regulator</fullName>
    </submittedName>
</protein>
<dbReference type="GO" id="GO:0006355">
    <property type="term" value="P:regulation of DNA-templated transcription"/>
    <property type="evidence" value="ECO:0007669"/>
    <property type="project" value="TreeGrafter"/>
</dbReference>
<reference evidence="6 7" key="1">
    <citation type="submission" date="2018-11" db="EMBL/GenBank/DDBJ databases">
        <title>Genomic Encyclopedia of Type Strains, Phase IV (KMG-IV): sequencing the most valuable type-strain genomes for metagenomic binning, comparative biology and taxonomic classification.</title>
        <authorList>
            <person name="Goeker M."/>
        </authorList>
    </citation>
    <scope>NUCLEOTIDE SEQUENCE [LARGE SCALE GENOMIC DNA]</scope>
    <source>
        <strain evidence="6 7">DSM 21945</strain>
    </source>
</reference>
<accession>A0A3N1PAQ5</accession>
<evidence type="ECO:0000256" key="1">
    <source>
        <dbReference type="ARBA" id="ARBA00023012"/>
    </source>
</evidence>
<feature type="domain" description="Response regulatory" evidence="4">
    <location>
        <begin position="3"/>
        <end position="115"/>
    </location>
</feature>
<dbReference type="Gene3D" id="3.40.50.2300">
    <property type="match status" value="1"/>
</dbReference>
<evidence type="ECO:0000256" key="3">
    <source>
        <dbReference type="PROSITE-ProRule" id="PRU00169"/>
    </source>
</evidence>
<keyword evidence="3" id="KW-0597">Phosphoprotein</keyword>
<dbReference type="EMBL" id="RJUL01000006">
    <property type="protein sequence ID" value="ROQ24848.1"/>
    <property type="molecule type" value="Genomic_DNA"/>
</dbReference>
<keyword evidence="2" id="KW-0238">DNA-binding</keyword>
<evidence type="ECO:0000259" key="4">
    <source>
        <dbReference type="PROSITE" id="PS50110"/>
    </source>
</evidence>
<evidence type="ECO:0000259" key="5">
    <source>
        <dbReference type="PROSITE" id="PS50930"/>
    </source>
</evidence>
<dbReference type="InterPro" id="IPR007492">
    <property type="entry name" value="LytTR_DNA-bd_dom"/>
</dbReference>
<proteinExistence type="predicted"/>
<comment type="caution">
    <text evidence="6">The sequence shown here is derived from an EMBL/GenBank/DDBJ whole genome shotgun (WGS) entry which is preliminary data.</text>
</comment>
<gene>
    <name evidence="6" type="ORF">EDC28_10695</name>
</gene>
<dbReference type="GO" id="GO:0000156">
    <property type="term" value="F:phosphorelay response regulator activity"/>
    <property type="evidence" value="ECO:0007669"/>
    <property type="project" value="TreeGrafter"/>
</dbReference>
<feature type="domain" description="HTH LytTR-type" evidence="5">
    <location>
        <begin position="130"/>
        <end position="230"/>
    </location>
</feature>
<dbReference type="AlphaFoldDB" id="A0A3N1PAQ5"/>
<dbReference type="SMART" id="SM00850">
    <property type="entry name" value="LytTR"/>
    <property type="match status" value="1"/>
</dbReference>
<feature type="modified residue" description="4-aspartylphosphate" evidence="3">
    <location>
        <position position="54"/>
    </location>
</feature>
<dbReference type="PANTHER" id="PTHR48111:SF3">
    <property type="entry name" value="TRANSCRIPTIONAL REGULATORY PROTEIN BTSR"/>
    <property type="match status" value="1"/>
</dbReference>
<sequence>MIRALLVDDEPLARDELAALLEEAGGVKVVGEAGNGKDGLLKARELAPDVIFLDVDMPGLSGVEVSSLLPEPRPALVFVTAHQQYALDAFNEAAVDYLLKPVDPARLAKTLKRLEGLTSGEDETTPLERLACYQGNTVRLVAPKDIDCAYVDLTGTQVVSQGEQLHCQLPLKTLEARLPLLRVHRQYLVNPDAIKGIAIKESGAEIETHFGTKVPVSRRYLKLLKEKYLLPI</sequence>
<dbReference type="GO" id="GO:0005829">
    <property type="term" value="C:cytosol"/>
    <property type="evidence" value="ECO:0007669"/>
    <property type="project" value="TreeGrafter"/>
</dbReference>
<dbReference type="InterPro" id="IPR039420">
    <property type="entry name" value="WalR-like"/>
</dbReference>
<dbReference type="InterPro" id="IPR011006">
    <property type="entry name" value="CheY-like_superfamily"/>
</dbReference>
<dbReference type="Proteomes" id="UP000268033">
    <property type="component" value="Unassembled WGS sequence"/>
</dbReference>
<keyword evidence="1" id="KW-0902">Two-component regulatory system</keyword>
<dbReference type="GO" id="GO:0000976">
    <property type="term" value="F:transcription cis-regulatory region binding"/>
    <property type="evidence" value="ECO:0007669"/>
    <property type="project" value="TreeGrafter"/>
</dbReference>
<dbReference type="RefSeq" id="WP_123421758.1">
    <property type="nucleotide sequence ID" value="NZ_JBLXEP010000012.1"/>
</dbReference>
<dbReference type="Pfam" id="PF04397">
    <property type="entry name" value="LytTR"/>
    <property type="match status" value="1"/>
</dbReference>
<dbReference type="NCBIfam" id="NF008677">
    <property type="entry name" value="PRK11697.1"/>
    <property type="match status" value="1"/>
</dbReference>
<organism evidence="6 7">
    <name type="scientific">Gallaecimonas pentaromativorans</name>
    <dbReference type="NCBI Taxonomy" id="584787"/>
    <lineage>
        <taxon>Bacteria</taxon>
        <taxon>Pseudomonadati</taxon>
        <taxon>Pseudomonadota</taxon>
        <taxon>Gammaproteobacteria</taxon>
        <taxon>Enterobacterales</taxon>
        <taxon>Gallaecimonadaceae</taxon>
        <taxon>Gallaecimonas</taxon>
    </lineage>
</organism>
<dbReference type="Pfam" id="PF00072">
    <property type="entry name" value="Response_reg"/>
    <property type="match status" value="1"/>
</dbReference>
<evidence type="ECO:0000256" key="2">
    <source>
        <dbReference type="ARBA" id="ARBA00023125"/>
    </source>
</evidence>
<dbReference type="SMART" id="SM00448">
    <property type="entry name" value="REC"/>
    <property type="match status" value="1"/>
</dbReference>
<evidence type="ECO:0000313" key="6">
    <source>
        <dbReference type="EMBL" id="ROQ24848.1"/>
    </source>
</evidence>
<name>A0A3N1PAQ5_9GAMM</name>
<dbReference type="STRING" id="584787.GCA_001247655_01038"/>
<dbReference type="PROSITE" id="PS50110">
    <property type="entry name" value="RESPONSE_REGULATORY"/>
    <property type="match status" value="1"/>
</dbReference>